<protein>
    <recommendedName>
        <fullName evidence="7">DUF3817 domain-containing protein</fullName>
    </recommendedName>
</protein>
<dbReference type="KEGG" id="kse:Ksed_07670"/>
<dbReference type="RefSeq" id="WP_012802238.1">
    <property type="nucleotide sequence ID" value="NC_013169.1"/>
</dbReference>
<organism evidence="8 9">
    <name type="scientific">Kytococcus sedentarius (strain ATCC 14392 / DSM 20547 / JCM 11482 / CCUG 33030 / NBRC 15357 / NCTC 11040 / CCM 314 / 541)</name>
    <name type="common">Micrococcus sedentarius</name>
    <dbReference type="NCBI Taxonomy" id="478801"/>
    <lineage>
        <taxon>Bacteria</taxon>
        <taxon>Bacillati</taxon>
        <taxon>Actinomycetota</taxon>
        <taxon>Actinomycetes</taxon>
        <taxon>Micrococcales</taxon>
        <taxon>Kytococcaceae</taxon>
        <taxon>Kytococcus</taxon>
    </lineage>
</organism>
<evidence type="ECO:0000259" key="7">
    <source>
        <dbReference type="Pfam" id="PF12823"/>
    </source>
</evidence>
<dbReference type="PANTHER" id="PTHR40077">
    <property type="entry name" value="MEMBRANE PROTEIN-RELATED"/>
    <property type="match status" value="1"/>
</dbReference>
<proteinExistence type="predicted"/>
<evidence type="ECO:0000256" key="5">
    <source>
        <dbReference type="ARBA" id="ARBA00023136"/>
    </source>
</evidence>
<feature type="transmembrane region" description="Helical" evidence="6">
    <location>
        <begin position="22"/>
        <end position="47"/>
    </location>
</feature>
<dbReference type="GO" id="GO:0005886">
    <property type="term" value="C:plasma membrane"/>
    <property type="evidence" value="ECO:0007669"/>
    <property type="project" value="UniProtKB-SubCell"/>
</dbReference>
<dbReference type="AlphaFoldDB" id="C7NEZ9"/>
<comment type="subcellular location">
    <subcellularLocation>
        <location evidence="1">Cell membrane</location>
        <topology evidence="1">Multi-pass membrane protein</topology>
    </subcellularLocation>
</comment>
<evidence type="ECO:0000256" key="2">
    <source>
        <dbReference type="ARBA" id="ARBA00022475"/>
    </source>
</evidence>
<dbReference type="PANTHER" id="PTHR40077:SF2">
    <property type="entry name" value="MEMBRANE PROTEIN"/>
    <property type="match status" value="1"/>
</dbReference>
<dbReference type="EMBL" id="CP001686">
    <property type="protein sequence ID" value="ACV05823.1"/>
    <property type="molecule type" value="Genomic_DNA"/>
</dbReference>
<keyword evidence="2" id="KW-1003">Cell membrane</keyword>
<accession>C7NEZ9</accession>
<keyword evidence="5 6" id="KW-0472">Membrane</keyword>
<dbReference type="HOGENOM" id="CLU_120964_1_3_11"/>
<dbReference type="Proteomes" id="UP000006666">
    <property type="component" value="Chromosome"/>
</dbReference>
<evidence type="ECO:0000256" key="1">
    <source>
        <dbReference type="ARBA" id="ARBA00004651"/>
    </source>
</evidence>
<dbReference type="NCBIfam" id="TIGR03954">
    <property type="entry name" value="integ_memb_HG"/>
    <property type="match status" value="1"/>
</dbReference>
<keyword evidence="3 6" id="KW-0812">Transmembrane</keyword>
<keyword evidence="9" id="KW-1185">Reference proteome</keyword>
<dbReference type="eggNOG" id="ENOG50330UF">
    <property type="taxonomic scope" value="Bacteria"/>
</dbReference>
<reference evidence="8 9" key="1">
    <citation type="journal article" date="2009" name="Stand. Genomic Sci.">
        <title>Complete genome sequence of Kytococcus sedentarius type strain (541).</title>
        <authorList>
            <person name="Sims D."/>
            <person name="Brettin T."/>
            <person name="Detter J.C."/>
            <person name="Han C."/>
            <person name="Lapidus A."/>
            <person name="Copeland A."/>
            <person name="Glavina Del Rio T."/>
            <person name="Nolan M."/>
            <person name="Chen F."/>
            <person name="Lucas S."/>
            <person name="Tice H."/>
            <person name="Cheng J.F."/>
            <person name="Bruce D."/>
            <person name="Goodwin L."/>
            <person name="Pitluck S."/>
            <person name="Ovchinnikova G."/>
            <person name="Pati A."/>
            <person name="Ivanova N."/>
            <person name="Mavrommatis K."/>
            <person name="Chen A."/>
            <person name="Palaniappan K."/>
            <person name="D'haeseleer P."/>
            <person name="Chain P."/>
            <person name="Bristow J."/>
            <person name="Eisen J.A."/>
            <person name="Markowitz V."/>
            <person name="Hugenholtz P."/>
            <person name="Schneider S."/>
            <person name="Goker M."/>
            <person name="Pukall R."/>
            <person name="Kyrpides N.C."/>
            <person name="Klenk H.P."/>
        </authorList>
    </citation>
    <scope>NUCLEOTIDE SEQUENCE [LARGE SCALE GENOMIC DNA]</scope>
    <source>
        <strain evidence="9">ATCC 14392 / DSM 20547 / JCM 11482 / CCUG 33030 / NBRC 15357 / NCTC 11040 / CCM 314 / 541</strain>
    </source>
</reference>
<evidence type="ECO:0000256" key="3">
    <source>
        <dbReference type="ARBA" id="ARBA00022692"/>
    </source>
</evidence>
<dbReference type="Pfam" id="PF12823">
    <property type="entry name" value="DUF3817"/>
    <property type="match status" value="1"/>
</dbReference>
<keyword evidence="4 6" id="KW-1133">Transmembrane helix</keyword>
<gene>
    <name evidence="8" type="ordered locus">Ksed_07670</name>
</gene>
<dbReference type="STRING" id="478801.Ksed_07670"/>
<evidence type="ECO:0000313" key="9">
    <source>
        <dbReference type="Proteomes" id="UP000006666"/>
    </source>
</evidence>
<name>C7NEZ9_KYTSD</name>
<evidence type="ECO:0000256" key="4">
    <source>
        <dbReference type="ARBA" id="ARBA00022989"/>
    </source>
</evidence>
<feature type="domain" description="DUF3817" evidence="7">
    <location>
        <begin position="20"/>
        <end position="107"/>
    </location>
</feature>
<feature type="transmembrane region" description="Helical" evidence="6">
    <location>
        <begin position="59"/>
        <end position="79"/>
    </location>
</feature>
<evidence type="ECO:0000313" key="8">
    <source>
        <dbReference type="EMBL" id="ACV05823.1"/>
    </source>
</evidence>
<evidence type="ECO:0000256" key="6">
    <source>
        <dbReference type="SAM" id="Phobius"/>
    </source>
</evidence>
<dbReference type="InterPro" id="IPR023845">
    <property type="entry name" value="DUF3817_TM"/>
</dbReference>
<sequence length="127" mass="14368">MVQPVMRPHSADDPTIRTKLKVWQVLAFIESLALLVLIGVMIAKYGFGMDRLSEIWSPIHGFIFMAYALASAVLCFGLAWGLGRMVWIMLSGCIPFWSFIMERRVSRDARLQIDGPFQAGRGRPHTE</sequence>